<reference evidence="3 4" key="1">
    <citation type="submission" date="2018-10" db="EMBL/GenBank/DDBJ databases">
        <title>Tessaracoccus antarcticuss sp. nov., isolated from sediment.</title>
        <authorList>
            <person name="Zhou L.Y."/>
            <person name="Du Z.J."/>
        </authorList>
    </citation>
    <scope>NUCLEOTIDE SEQUENCE [LARGE SCALE GENOMIC DNA]</scope>
    <source>
        <strain evidence="3 4">JDX10</strain>
    </source>
</reference>
<gene>
    <name evidence="3" type="ORF">EAX62_02195</name>
</gene>
<name>A0A3M0GAM3_9ACTN</name>
<sequence length="313" mass="32544">MNRSLPDTAVSDLTGQLAVVTGASDGIGFVLAGRLARAGAEVIMPVRNSAKGTAAVERIIAAVPGAKVSTRDLDLSSLASVAVLSDRLNVEARPVHILINNAGVMSPPSRRLTIDGFELQFGTNFLGHFALTAGLMPLLRAGQARVTTQTSVAAASGGIKWDDLTWEAGYKPGRAYSQSKIADLLFGLELDRRSRAAGWGIVSNVAHPGVAPTNLFAAQPEMGRPKDTAGIKVIRWLARSGLLVQSVDAAALPALLAATSPEAEGGKLYGPSGFAHLSGAPAMQSIYRTGQSLADAARLWELGEQLTGVSMPT</sequence>
<dbReference type="Gene3D" id="3.40.50.720">
    <property type="entry name" value="NAD(P)-binding Rossmann-like Domain"/>
    <property type="match status" value="1"/>
</dbReference>
<organism evidence="3 4">
    <name type="scientific">Tessaracoccus antarcticus</name>
    <dbReference type="NCBI Taxonomy" id="2479848"/>
    <lineage>
        <taxon>Bacteria</taxon>
        <taxon>Bacillati</taxon>
        <taxon>Actinomycetota</taxon>
        <taxon>Actinomycetes</taxon>
        <taxon>Propionibacteriales</taxon>
        <taxon>Propionibacteriaceae</taxon>
        <taxon>Tessaracoccus</taxon>
    </lineage>
</organism>
<dbReference type="AlphaFoldDB" id="A0A3M0GAM3"/>
<dbReference type="GO" id="GO:0016491">
    <property type="term" value="F:oxidoreductase activity"/>
    <property type="evidence" value="ECO:0007669"/>
    <property type="project" value="UniProtKB-KW"/>
</dbReference>
<evidence type="ECO:0000313" key="3">
    <source>
        <dbReference type="EMBL" id="RMB61478.1"/>
    </source>
</evidence>
<evidence type="ECO:0000256" key="1">
    <source>
        <dbReference type="ARBA" id="ARBA00006484"/>
    </source>
</evidence>
<dbReference type="OrthoDB" id="4577644at2"/>
<proteinExistence type="inferred from homology"/>
<evidence type="ECO:0000313" key="4">
    <source>
        <dbReference type="Proteomes" id="UP000275256"/>
    </source>
</evidence>
<dbReference type="PANTHER" id="PTHR24320">
    <property type="entry name" value="RETINOL DEHYDROGENASE"/>
    <property type="match status" value="1"/>
</dbReference>
<dbReference type="NCBIfam" id="NF004846">
    <property type="entry name" value="PRK06197.1"/>
    <property type="match status" value="1"/>
</dbReference>
<evidence type="ECO:0000256" key="2">
    <source>
        <dbReference type="ARBA" id="ARBA00023002"/>
    </source>
</evidence>
<keyword evidence="4" id="KW-1185">Reference proteome</keyword>
<dbReference type="InterPro" id="IPR036291">
    <property type="entry name" value="NAD(P)-bd_dom_sf"/>
</dbReference>
<dbReference type="Pfam" id="PF00106">
    <property type="entry name" value="adh_short"/>
    <property type="match status" value="1"/>
</dbReference>
<dbReference type="SUPFAM" id="SSF51735">
    <property type="entry name" value="NAD(P)-binding Rossmann-fold domains"/>
    <property type="match status" value="1"/>
</dbReference>
<dbReference type="NCBIfam" id="NF004513">
    <property type="entry name" value="PRK05854.1"/>
    <property type="match status" value="1"/>
</dbReference>
<dbReference type="PANTHER" id="PTHR24320:SF148">
    <property type="entry name" value="NAD(P)-BINDING ROSSMANN-FOLD SUPERFAMILY PROTEIN"/>
    <property type="match status" value="1"/>
</dbReference>
<keyword evidence="2" id="KW-0560">Oxidoreductase</keyword>
<comment type="similarity">
    <text evidence="1">Belongs to the short-chain dehydrogenases/reductases (SDR) family.</text>
</comment>
<protein>
    <submittedName>
        <fullName evidence="3">SDR family NAD(P)-dependent oxidoreductase</fullName>
    </submittedName>
</protein>
<dbReference type="PRINTS" id="PR00081">
    <property type="entry name" value="GDHRDH"/>
</dbReference>
<dbReference type="InterPro" id="IPR002347">
    <property type="entry name" value="SDR_fam"/>
</dbReference>
<dbReference type="Proteomes" id="UP000275256">
    <property type="component" value="Unassembled WGS sequence"/>
</dbReference>
<dbReference type="RefSeq" id="WP_121900026.1">
    <property type="nucleotide sequence ID" value="NZ_REFW01000001.1"/>
</dbReference>
<accession>A0A3M0GAM3</accession>
<comment type="caution">
    <text evidence="3">The sequence shown here is derived from an EMBL/GenBank/DDBJ whole genome shotgun (WGS) entry which is preliminary data.</text>
</comment>
<dbReference type="EMBL" id="REFW01000001">
    <property type="protein sequence ID" value="RMB61478.1"/>
    <property type="molecule type" value="Genomic_DNA"/>
</dbReference>